<dbReference type="InterPro" id="IPR022637">
    <property type="entry name" value="DNA_polIII_beta_cen"/>
</dbReference>
<dbReference type="GO" id="GO:0003887">
    <property type="term" value="F:DNA-directed DNA polymerase activity"/>
    <property type="evidence" value="ECO:0007669"/>
    <property type="project" value="UniProtKB-KW"/>
</dbReference>
<dbReference type="PROSITE" id="PS50937">
    <property type="entry name" value="HTH_MERR_2"/>
    <property type="match status" value="1"/>
</dbReference>
<gene>
    <name evidence="10" type="ORF">FHR83_005009</name>
</gene>
<evidence type="ECO:0000313" key="10">
    <source>
        <dbReference type="EMBL" id="MBB3097334.1"/>
    </source>
</evidence>
<dbReference type="GO" id="GO:0008408">
    <property type="term" value="F:3'-5' exonuclease activity"/>
    <property type="evidence" value="ECO:0007669"/>
    <property type="project" value="InterPro"/>
</dbReference>
<dbReference type="PANTHER" id="PTHR30478:SF0">
    <property type="entry name" value="BETA SLIDING CLAMP"/>
    <property type="match status" value="1"/>
</dbReference>
<dbReference type="SMART" id="SM00480">
    <property type="entry name" value="POL3Bc"/>
    <property type="match status" value="1"/>
</dbReference>
<evidence type="ECO:0000256" key="6">
    <source>
        <dbReference type="ARBA" id="ARBA00022705"/>
    </source>
</evidence>
<keyword evidence="6" id="KW-0235">DNA replication</keyword>
<organism evidence="10 11">
    <name type="scientific">Actinoplanes campanulatus</name>
    <dbReference type="NCBI Taxonomy" id="113559"/>
    <lineage>
        <taxon>Bacteria</taxon>
        <taxon>Bacillati</taxon>
        <taxon>Actinomycetota</taxon>
        <taxon>Actinomycetes</taxon>
        <taxon>Micromonosporales</taxon>
        <taxon>Micromonosporaceae</taxon>
        <taxon>Actinoplanes</taxon>
    </lineage>
</organism>
<dbReference type="AlphaFoldDB" id="A0A7W5AKB8"/>
<evidence type="ECO:0000256" key="2">
    <source>
        <dbReference type="ARBA" id="ARBA00010752"/>
    </source>
</evidence>
<accession>A0A7W5AKB8</accession>
<dbReference type="Gene3D" id="3.10.150.10">
    <property type="entry name" value="DNA Polymerase III, subunit A, domain 2"/>
    <property type="match status" value="1"/>
</dbReference>
<dbReference type="InterPro" id="IPR000551">
    <property type="entry name" value="MerR-type_HTH_dom"/>
</dbReference>
<dbReference type="EMBL" id="JACHXF010000010">
    <property type="protein sequence ID" value="MBB3097334.1"/>
    <property type="molecule type" value="Genomic_DNA"/>
</dbReference>
<dbReference type="SUPFAM" id="SSF46955">
    <property type="entry name" value="Putative DNA-binding domain"/>
    <property type="match status" value="1"/>
</dbReference>
<keyword evidence="5" id="KW-0548">Nucleotidyltransferase</keyword>
<dbReference type="Pfam" id="PF13411">
    <property type="entry name" value="MerR_1"/>
    <property type="match status" value="1"/>
</dbReference>
<keyword evidence="7" id="KW-0239">DNA-directed DNA polymerase</keyword>
<evidence type="ECO:0000313" key="11">
    <source>
        <dbReference type="Proteomes" id="UP000590749"/>
    </source>
</evidence>
<dbReference type="GO" id="GO:0003677">
    <property type="term" value="F:DNA binding"/>
    <property type="evidence" value="ECO:0007669"/>
    <property type="project" value="UniProtKB-KW"/>
</dbReference>
<dbReference type="SMART" id="SM00422">
    <property type="entry name" value="HTH_MERR"/>
    <property type="match status" value="1"/>
</dbReference>
<comment type="caution">
    <text evidence="10">The sequence shown here is derived from an EMBL/GenBank/DDBJ whole genome shotgun (WGS) entry which is preliminary data.</text>
</comment>
<keyword evidence="3" id="KW-0963">Cytoplasm</keyword>
<dbReference type="GO" id="GO:0005737">
    <property type="term" value="C:cytoplasm"/>
    <property type="evidence" value="ECO:0007669"/>
    <property type="project" value="UniProtKB-SubCell"/>
</dbReference>
<evidence type="ECO:0000256" key="8">
    <source>
        <dbReference type="ARBA" id="ARBA00023125"/>
    </source>
</evidence>
<dbReference type="InterPro" id="IPR046938">
    <property type="entry name" value="DNA_clamp_sf"/>
</dbReference>
<keyword evidence="4" id="KW-0808">Transferase</keyword>
<feature type="domain" description="HTH merR-type" evidence="9">
    <location>
        <begin position="21"/>
        <end position="88"/>
    </location>
</feature>
<dbReference type="InterPro" id="IPR001001">
    <property type="entry name" value="DNA_polIII_beta"/>
</dbReference>
<reference evidence="10 11" key="1">
    <citation type="submission" date="2020-08" db="EMBL/GenBank/DDBJ databases">
        <title>Genomic Encyclopedia of Type Strains, Phase III (KMG-III): the genomes of soil and plant-associated and newly described type strains.</title>
        <authorList>
            <person name="Whitman W."/>
        </authorList>
    </citation>
    <scope>NUCLEOTIDE SEQUENCE [LARGE SCALE GENOMIC DNA]</scope>
    <source>
        <strain evidence="10 11">CECT 3287</strain>
    </source>
</reference>
<dbReference type="GO" id="GO:0006355">
    <property type="term" value="P:regulation of DNA-templated transcription"/>
    <property type="evidence" value="ECO:0007669"/>
    <property type="project" value="InterPro"/>
</dbReference>
<evidence type="ECO:0000256" key="1">
    <source>
        <dbReference type="ARBA" id="ARBA00004496"/>
    </source>
</evidence>
<dbReference type="PROSITE" id="PS00552">
    <property type="entry name" value="HTH_MERR_1"/>
    <property type="match status" value="1"/>
</dbReference>
<comment type="similarity">
    <text evidence="2">Belongs to the beta sliding clamp family.</text>
</comment>
<dbReference type="InterPro" id="IPR009061">
    <property type="entry name" value="DNA-bd_dom_put_sf"/>
</dbReference>
<sequence length="363" mass="38469">MTLHQVETPGFSDVESDMRGIGEAARASGLSVSALRFYDGAGVLIPAAVDPVTGYRRYTAEQIRAARLIAGLRRVGMPVAEIADAVRDLDDPASVRVRLDDHLARLEAGLADARRELLRLHTLLDLEENLMTRITLSAADLSAALDAVLFAAVGATDPMPAGVLAETGDGDVTLVATDRYRIAVATTPATVEGSAARLFLPLDLARDLRGLGGGEVTLDLTADRVTARAGDRTVEGKPLDLEFPDWRRLIAAGPESRRVTVDVAELRGLLDGAPVIDREHEGQAYPVSVLTVDPAGGVRFAGADEWAADTGAHVAVNREFLLEALDAGGAGQLVLELDGPVRPLALRGLSSDSRFSLLMPVRH</sequence>
<keyword evidence="8 10" id="KW-0238">DNA-binding</keyword>
<keyword evidence="11" id="KW-1185">Reference proteome</keyword>
<dbReference type="Gene3D" id="1.10.1660.10">
    <property type="match status" value="1"/>
</dbReference>
<evidence type="ECO:0000259" key="9">
    <source>
        <dbReference type="PROSITE" id="PS50937"/>
    </source>
</evidence>
<dbReference type="GO" id="GO:0006271">
    <property type="term" value="P:DNA strand elongation involved in DNA replication"/>
    <property type="evidence" value="ECO:0007669"/>
    <property type="project" value="TreeGrafter"/>
</dbReference>
<proteinExistence type="inferred from homology"/>
<evidence type="ECO:0000256" key="7">
    <source>
        <dbReference type="ARBA" id="ARBA00022932"/>
    </source>
</evidence>
<evidence type="ECO:0000256" key="3">
    <source>
        <dbReference type="ARBA" id="ARBA00022490"/>
    </source>
</evidence>
<dbReference type="Pfam" id="PF02767">
    <property type="entry name" value="DNA_pol3_beta_2"/>
    <property type="match status" value="1"/>
</dbReference>
<protein>
    <submittedName>
        <fullName evidence="10">DNA-binding transcriptional MerR regulator</fullName>
    </submittedName>
</protein>
<dbReference type="Proteomes" id="UP000590749">
    <property type="component" value="Unassembled WGS sequence"/>
</dbReference>
<name>A0A7W5AKB8_9ACTN</name>
<evidence type="ECO:0000256" key="5">
    <source>
        <dbReference type="ARBA" id="ARBA00022695"/>
    </source>
</evidence>
<dbReference type="SUPFAM" id="SSF55979">
    <property type="entry name" value="DNA clamp"/>
    <property type="match status" value="2"/>
</dbReference>
<comment type="subcellular location">
    <subcellularLocation>
        <location evidence="1">Cytoplasm</location>
    </subcellularLocation>
</comment>
<dbReference type="GO" id="GO:0009360">
    <property type="term" value="C:DNA polymerase III complex"/>
    <property type="evidence" value="ECO:0007669"/>
    <property type="project" value="InterPro"/>
</dbReference>
<evidence type="ECO:0000256" key="4">
    <source>
        <dbReference type="ARBA" id="ARBA00022679"/>
    </source>
</evidence>
<dbReference type="PANTHER" id="PTHR30478">
    <property type="entry name" value="DNA POLYMERASE III SUBUNIT BETA"/>
    <property type="match status" value="1"/>
</dbReference>